<dbReference type="Proteomes" id="UP001152755">
    <property type="component" value="Unassembled WGS sequence"/>
</dbReference>
<evidence type="ECO:0000313" key="1">
    <source>
        <dbReference type="EMBL" id="MDG3013537.1"/>
    </source>
</evidence>
<protein>
    <submittedName>
        <fullName evidence="1">Uncharacterized protein</fullName>
    </submittedName>
</protein>
<dbReference type="EMBL" id="JANRHA010000001">
    <property type="protein sequence ID" value="MDG3013537.1"/>
    <property type="molecule type" value="Genomic_DNA"/>
</dbReference>
<name>A0A9X4RCY1_9ACTN</name>
<accession>A0A9X4RCY1</accession>
<reference evidence="1" key="1">
    <citation type="submission" date="2022-08" db="EMBL/GenBank/DDBJ databases">
        <title>Genome analysis of Corynebacteriales strain.</title>
        <authorList>
            <person name="Lee S.D."/>
        </authorList>
    </citation>
    <scope>NUCLEOTIDE SEQUENCE</scope>
    <source>
        <strain evidence="1">D3-21</strain>
    </source>
</reference>
<comment type="caution">
    <text evidence="1">The sequence shown here is derived from an EMBL/GenBank/DDBJ whole genome shotgun (WGS) entry which is preliminary data.</text>
</comment>
<dbReference type="RefSeq" id="WP_332519130.1">
    <property type="nucleotide sequence ID" value="NZ_JANRHA010000001.1"/>
</dbReference>
<gene>
    <name evidence="1" type="ORF">NVS88_03075</name>
</gene>
<keyword evidence="2" id="KW-1185">Reference proteome</keyword>
<evidence type="ECO:0000313" key="2">
    <source>
        <dbReference type="Proteomes" id="UP001152755"/>
    </source>
</evidence>
<proteinExistence type="predicted"/>
<sequence length="115" mass="12464">MEAVTFFGGSAAAALIQKVGNRKHSEVIIEKDRASAVQLLTDAVTSLGARVSTLEGDLQQTREELATSQQEQTRVTGLFHQAVSVIRDAFDILRANNIPAPKISDDLEAEIERST</sequence>
<organism evidence="1 2">
    <name type="scientific">Speluncibacter jeojiensis</name>
    <dbReference type="NCBI Taxonomy" id="2710754"/>
    <lineage>
        <taxon>Bacteria</taxon>
        <taxon>Bacillati</taxon>
        <taxon>Actinomycetota</taxon>
        <taxon>Actinomycetes</taxon>
        <taxon>Mycobacteriales</taxon>
        <taxon>Speluncibacteraceae</taxon>
        <taxon>Speluncibacter</taxon>
    </lineage>
</organism>
<dbReference type="AlphaFoldDB" id="A0A9X4RCY1"/>